<dbReference type="FunFam" id="1.10.287.130:FF:000002">
    <property type="entry name" value="Two-component osmosensing histidine kinase"/>
    <property type="match status" value="1"/>
</dbReference>
<dbReference type="SUPFAM" id="SSF47384">
    <property type="entry name" value="Homodimeric domain of signal transducing histidine kinase"/>
    <property type="match status" value="1"/>
</dbReference>
<proteinExistence type="predicted"/>
<dbReference type="Gene3D" id="3.40.50.2300">
    <property type="match status" value="2"/>
</dbReference>
<dbReference type="SMART" id="SM00388">
    <property type="entry name" value="HisKA"/>
    <property type="match status" value="1"/>
</dbReference>
<dbReference type="CDD" id="cd00130">
    <property type="entry name" value="PAS"/>
    <property type="match status" value="4"/>
</dbReference>
<dbReference type="AlphaFoldDB" id="A0A6N8E7D1"/>
<dbReference type="InterPro" id="IPR000014">
    <property type="entry name" value="PAS"/>
</dbReference>
<evidence type="ECO:0000256" key="9">
    <source>
        <dbReference type="ARBA" id="ARBA00022777"/>
    </source>
</evidence>
<protein>
    <recommendedName>
        <fullName evidence="15">Sensory/regulatory protein RpfC</fullName>
        <ecNumber evidence="3">2.7.13.3</ecNumber>
    </recommendedName>
</protein>
<dbReference type="InterPro" id="IPR011006">
    <property type="entry name" value="CheY-like_superfamily"/>
</dbReference>
<dbReference type="InterPro" id="IPR036641">
    <property type="entry name" value="HPT_dom_sf"/>
</dbReference>
<dbReference type="EC" id="2.7.13.3" evidence="3"/>
<dbReference type="Gene3D" id="1.10.287.130">
    <property type="match status" value="1"/>
</dbReference>
<evidence type="ECO:0000256" key="4">
    <source>
        <dbReference type="ARBA" id="ARBA00022475"/>
    </source>
</evidence>
<evidence type="ECO:0000256" key="15">
    <source>
        <dbReference type="ARBA" id="ARBA00068150"/>
    </source>
</evidence>
<keyword evidence="13" id="KW-0472">Membrane</keyword>
<evidence type="ECO:0000259" key="22">
    <source>
        <dbReference type="PROSITE" id="PS50894"/>
    </source>
</evidence>
<dbReference type="InterPro" id="IPR000700">
    <property type="entry name" value="PAS-assoc_C"/>
</dbReference>
<dbReference type="GO" id="GO:0005524">
    <property type="term" value="F:ATP binding"/>
    <property type="evidence" value="ECO:0007669"/>
    <property type="project" value="UniProtKB-KW"/>
</dbReference>
<evidence type="ECO:0000259" key="19">
    <source>
        <dbReference type="PROSITE" id="PS50110"/>
    </source>
</evidence>
<dbReference type="CDD" id="cd00082">
    <property type="entry name" value="HisKA"/>
    <property type="match status" value="1"/>
</dbReference>
<dbReference type="Pfam" id="PF08447">
    <property type="entry name" value="PAS_3"/>
    <property type="match status" value="1"/>
</dbReference>
<dbReference type="FunFam" id="3.30.565.10:FF:000010">
    <property type="entry name" value="Sensor histidine kinase RcsC"/>
    <property type="match status" value="1"/>
</dbReference>
<keyword evidence="10" id="KW-0067">ATP-binding</keyword>
<dbReference type="GO" id="GO:0005886">
    <property type="term" value="C:plasma membrane"/>
    <property type="evidence" value="ECO:0007669"/>
    <property type="project" value="UniProtKB-SubCell"/>
</dbReference>
<name>A0A6N8E7D1_9GAMM</name>
<comment type="subunit">
    <text evidence="14">At low DSF concentrations, interacts with RpfF.</text>
</comment>
<feature type="domain" description="Response regulatory" evidence="19">
    <location>
        <begin position="922"/>
        <end position="1036"/>
    </location>
</feature>
<comment type="subcellular location">
    <subcellularLocation>
        <location evidence="2">Cell membrane</location>
        <topology evidence="2">Multi-pass membrane protein</topology>
    </subcellularLocation>
</comment>
<feature type="domain" description="PAS" evidence="20">
    <location>
        <begin position="17"/>
        <end position="88"/>
    </location>
</feature>
<evidence type="ECO:0000256" key="3">
    <source>
        <dbReference type="ARBA" id="ARBA00012438"/>
    </source>
</evidence>
<dbReference type="GO" id="GO:0006355">
    <property type="term" value="P:regulation of DNA-templated transcription"/>
    <property type="evidence" value="ECO:0007669"/>
    <property type="project" value="InterPro"/>
</dbReference>
<dbReference type="Gene3D" id="1.20.120.160">
    <property type="entry name" value="HPT domain"/>
    <property type="match status" value="1"/>
</dbReference>
<dbReference type="SUPFAM" id="SSF52172">
    <property type="entry name" value="CheY-like"/>
    <property type="match status" value="2"/>
</dbReference>
<evidence type="ECO:0000256" key="10">
    <source>
        <dbReference type="ARBA" id="ARBA00022840"/>
    </source>
</evidence>
<feature type="domain" description="PAC" evidence="21">
    <location>
        <begin position="216"/>
        <end position="269"/>
    </location>
</feature>
<dbReference type="EMBL" id="WNKT01000003">
    <property type="protein sequence ID" value="MTW20045.1"/>
    <property type="molecule type" value="Genomic_DNA"/>
</dbReference>
<feature type="domain" description="HPt" evidence="22">
    <location>
        <begin position="1075"/>
        <end position="1167"/>
    </location>
</feature>
<evidence type="ECO:0000256" key="13">
    <source>
        <dbReference type="ARBA" id="ARBA00023136"/>
    </source>
</evidence>
<dbReference type="InterPro" id="IPR004358">
    <property type="entry name" value="Sig_transdc_His_kin-like_C"/>
</dbReference>
<dbReference type="InterPro" id="IPR035965">
    <property type="entry name" value="PAS-like_dom_sf"/>
</dbReference>
<dbReference type="Proteomes" id="UP000434044">
    <property type="component" value="Unassembled WGS sequence"/>
</dbReference>
<dbReference type="Pfam" id="PF00989">
    <property type="entry name" value="PAS"/>
    <property type="match status" value="1"/>
</dbReference>
<dbReference type="InterPro" id="IPR001610">
    <property type="entry name" value="PAC"/>
</dbReference>
<reference evidence="23 24" key="1">
    <citation type="submission" date="2019-11" db="EMBL/GenBank/DDBJ databases">
        <title>Whole-genome sequence of the anaerobic purple sulfur bacterium Allochromatium palmeri DSM 15591.</title>
        <authorList>
            <person name="Kyndt J.A."/>
            <person name="Meyer T.E."/>
        </authorList>
    </citation>
    <scope>NUCLEOTIDE SEQUENCE [LARGE SCALE GENOMIC DNA]</scope>
    <source>
        <strain evidence="23 24">DSM 15591</strain>
    </source>
</reference>
<dbReference type="InterPro" id="IPR001789">
    <property type="entry name" value="Sig_transdc_resp-reg_receiver"/>
</dbReference>
<dbReference type="InterPro" id="IPR003661">
    <property type="entry name" value="HisK_dim/P_dom"/>
</dbReference>
<feature type="modified residue" description="Phosphohistidine" evidence="16">
    <location>
        <position position="1114"/>
    </location>
</feature>
<keyword evidence="24" id="KW-1185">Reference proteome</keyword>
<feature type="domain" description="Histidine kinase" evidence="18">
    <location>
        <begin position="534"/>
        <end position="755"/>
    </location>
</feature>
<keyword evidence="11" id="KW-1133">Transmembrane helix</keyword>
<dbReference type="PANTHER" id="PTHR45339:SF1">
    <property type="entry name" value="HYBRID SIGNAL TRANSDUCTION HISTIDINE KINASE J"/>
    <property type="match status" value="1"/>
</dbReference>
<dbReference type="SUPFAM" id="SSF47226">
    <property type="entry name" value="Histidine-containing phosphotransfer domain, HPT domain"/>
    <property type="match status" value="1"/>
</dbReference>
<dbReference type="Pfam" id="PF13426">
    <property type="entry name" value="PAS_9"/>
    <property type="match status" value="2"/>
</dbReference>
<dbReference type="InterPro" id="IPR003594">
    <property type="entry name" value="HATPase_dom"/>
</dbReference>
<organism evidence="23 24">
    <name type="scientific">Allochromatium palmeri</name>
    <dbReference type="NCBI Taxonomy" id="231048"/>
    <lineage>
        <taxon>Bacteria</taxon>
        <taxon>Pseudomonadati</taxon>
        <taxon>Pseudomonadota</taxon>
        <taxon>Gammaproteobacteria</taxon>
        <taxon>Chromatiales</taxon>
        <taxon>Chromatiaceae</taxon>
        <taxon>Allochromatium</taxon>
    </lineage>
</organism>
<dbReference type="PROSITE" id="PS50109">
    <property type="entry name" value="HIS_KIN"/>
    <property type="match status" value="1"/>
</dbReference>
<dbReference type="Pfam" id="PF02518">
    <property type="entry name" value="HATPase_c"/>
    <property type="match status" value="1"/>
</dbReference>
<keyword evidence="8" id="KW-0547">Nucleotide-binding</keyword>
<gene>
    <name evidence="23" type="ORF">GJ668_02925</name>
</gene>
<dbReference type="InterPro" id="IPR036890">
    <property type="entry name" value="HATPase_C_sf"/>
</dbReference>
<keyword evidence="9" id="KW-0418">Kinase</keyword>
<evidence type="ECO:0000259" key="21">
    <source>
        <dbReference type="PROSITE" id="PS50113"/>
    </source>
</evidence>
<dbReference type="SMART" id="SM00387">
    <property type="entry name" value="HATPase_c"/>
    <property type="match status" value="1"/>
</dbReference>
<feature type="domain" description="PAS" evidence="20">
    <location>
        <begin position="270"/>
        <end position="342"/>
    </location>
</feature>
<dbReference type="SUPFAM" id="SSF55785">
    <property type="entry name" value="PYP-like sensor domain (PAS domain)"/>
    <property type="match status" value="4"/>
</dbReference>
<dbReference type="PROSITE" id="PS50894">
    <property type="entry name" value="HPT"/>
    <property type="match status" value="1"/>
</dbReference>
<dbReference type="GO" id="GO:0000155">
    <property type="term" value="F:phosphorelay sensor kinase activity"/>
    <property type="evidence" value="ECO:0007669"/>
    <property type="project" value="InterPro"/>
</dbReference>
<dbReference type="PROSITE" id="PS50112">
    <property type="entry name" value="PAS"/>
    <property type="match status" value="2"/>
</dbReference>
<keyword evidence="12" id="KW-0902">Two-component regulatory system</keyword>
<dbReference type="Pfam" id="PF00512">
    <property type="entry name" value="HisKA"/>
    <property type="match status" value="1"/>
</dbReference>
<comment type="caution">
    <text evidence="23">The sequence shown here is derived from an EMBL/GenBank/DDBJ whole genome shotgun (WGS) entry which is preliminary data.</text>
</comment>
<dbReference type="RefSeq" id="WP_155448614.1">
    <property type="nucleotide sequence ID" value="NZ_WNKT01000003.1"/>
</dbReference>
<dbReference type="CDD" id="cd17546">
    <property type="entry name" value="REC_hyHK_CKI1_RcsC-like"/>
    <property type="match status" value="2"/>
</dbReference>
<dbReference type="InterPro" id="IPR005467">
    <property type="entry name" value="His_kinase_dom"/>
</dbReference>
<dbReference type="Gene3D" id="3.30.450.20">
    <property type="entry name" value="PAS domain"/>
    <property type="match status" value="4"/>
</dbReference>
<dbReference type="SMART" id="SM00091">
    <property type="entry name" value="PAS"/>
    <property type="match status" value="4"/>
</dbReference>
<dbReference type="Gene3D" id="2.10.70.100">
    <property type="match status" value="1"/>
</dbReference>
<evidence type="ECO:0000256" key="14">
    <source>
        <dbReference type="ARBA" id="ARBA00064003"/>
    </source>
</evidence>
<keyword evidence="5 17" id="KW-0597">Phosphoprotein</keyword>
<dbReference type="NCBIfam" id="TIGR00229">
    <property type="entry name" value="sensory_box"/>
    <property type="match status" value="3"/>
</dbReference>
<feature type="domain" description="Response regulatory" evidence="19">
    <location>
        <begin position="773"/>
        <end position="898"/>
    </location>
</feature>
<dbReference type="Pfam" id="PF01627">
    <property type="entry name" value="Hpt"/>
    <property type="match status" value="1"/>
</dbReference>
<feature type="modified residue" description="4-aspartylphosphate" evidence="17">
    <location>
        <position position="827"/>
    </location>
</feature>
<evidence type="ECO:0000256" key="11">
    <source>
        <dbReference type="ARBA" id="ARBA00022989"/>
    </source>
</evidence>
<evidence type="ECO:0000313" key="24">
    <source>
        <dbReference type="Proteomes" id="UP000434044"/>
    </source>
</evidence>
<dbReference type="PROSITE" id="PS50113">
    <property type="entry name" value="PAC"/>
    <property type="match status" value="3"/>
</dbReference>
<dbReference type="InterPro" id="IPR013655">
    <property type="entry name" value="PAS_fold_3"/>
</dbReference>
<feature type="domain" description="PAC" evidence="21">
    <location>
        <begin position="340"/>
        <end position="397"/>
    </location>
</feature>
<dbReference type="SUPFAM" id="SSF55874">
    <property type="entry name" value="ATPase domain of HSP90 chaperone/DNA topoisomerase II/histidine kinase"/>
    <property type="match status" value="1"/>
</dbReference>
<evidence type="ECO:0000259" key="18">
    <source>
        <dbReference type="PROSITE" id="PS50109"/>
    </source>
</evidence>
<dbReference type="Pfam" id="PF00072">
    <property type="entry name" value="Response_reg"/>
    <property type="match status" value="2"/>
</dbReference>
<accession>A0A6N8E7D1</accession>
<dbReference type="SMART" id="SM00448">
    <property type="entry name" value="REC"/>
    <property type="match status" value="2"/>
</dbReference>
<dbReference type="SMART" id="SM00086">
    <property type="entry name" value="PAC"/>
    <property type="match status" value="3"/>
</dbReference>
<evidence type="ECO:0000256" key="16">
    <source>
        <dbReference type="PROSITE-ProRule" id="PRU00110"/>
    </source>
</evidence>
<evidence type="ECO:0000256" key="6">
    <source>
        <dbReference type="ARBA" id="ARBA00022679"/>
    </source>
</evidence>
<dbReference type="PANTHER" id="PTHR45339">
    <property type="entry name" value="HYBRID SIGNAL TRANSDUCTION HISTIDINE KINASE J"/>
    <property type="match status" value="1"/>
</dbReference>
<dbReference type="InterPro" id="IPR013767">
    <property type="entry name" value="PAS_fold"/>
</dbReference>
<evidence type="ECO:0000256" key="1">
    <source>
        <dbReference type="ARBA" id="ARBA00000085"/>
    </source>
</evidence>
<keyword evidence="7" id="KW-0812">Transmembrane</keyword>
<evidence type="ECO:0000256" key="2">
    <source>
        <dbReference type="ARBA" id="ARBA00004651"/>
    </source>
</evidence>
<dbReference type="OrthoDB" id="9806130at2"/>
<evidence type="ECO:0000256" key="17">
    <source>
        <dbReference type="PROSITE-ProRule" id="PRU00169"/>
    </source>
</evidence>
<dbReference type="CDD" id="cd16922">
    <property type="entry name" value="HATPase_EvgS-ArcB-TorS-like"/>
    <property type="match status" value="1"/>
</dbReference>
<dbReference type="InterPro" id="IPR036097">
    <property type="entry name" value="HisK_dim/P_sf"/>
</dbReference>
<keyword evidence="6" id="KW-0808">Transferase</keyword>
<dbReference type="PRINTS" id="PR00344">
    <property type="entry name" value="BCTRLSENSOR"/>
</dbReference>
<dbReference type="InterPro" id="IPR008207">
    <property type="entry name" value="Sig_transdc_His_kin_Hpt_dom"/>
</dbReference>
<keyword evidence="4" id="KW-1003">Cell membrane</keyword>
<sequence>MFFSKLRSMATTEVVRQEAKFRALFEIYPDGILLIDPSDGSTLEFNQVACAQLGYTPAEFSGVCISDYEVQESTQDVAAHVQKILTQGRDEFETQHRRKDGRVIDVNVTVSRLDLDERPLLLAVFRDISRRKQNERQKRQVEERLQLATEAAHLGIWDYDIQQDRLIWDERMFQLYGLEPRLFGYRFVDWSSLVLPESLQRVKADFQALIESSQPFDVEFQIRRPSDSEVRTLRGLARVIRDDQGQAIRVVGVNEDITKLQEAQREILDRERRLQQLAEQSRTVTWEVDTQGRYTYLSPVAEIVWGYAPDEIVGQCHFYDLHPEPEREAFKKSVFQAFVQKMKFQGYVNPILCKDGQVIWVSTNAIPVIDDQGRLLGYRGSDIDITEAKYAKDALEDEKERFRGIFEKTGSAVAVYRPIDHGQDFIFTDYNPAAERMDRTTRQEVIGRRLTECFPATIEMGLVDVLRRVNLSGQTEYLPSSYYQDDRLQVWRENTVFKLSSGEVVAVYNDLTEIKQAQEAAERASRAKSQFLANMSHEIRTPMNAVIGLSDLLLETSLDAKQHDYLRKIHNSSRLLLGIINDILDYSKIEAGKLELVLQPFCLDDLLDQMRTLFGSEADSRGIELLFDLAVASSNRVEGDALRLGQILINLLSNAIKFTKQGQVVLSIRQLEAGTTSACLRFEVRDTGIGITPDQQERLFKPFSQADSSTTRRYGGTGLGLVISRKLVEKMGATLKLESTPGAGSRFYFDLTLPLSPDQASPSRPAELWSGGRVLIVDDHAAARTILRGLLDSHGFDVEEADSGQAAIMAVQAAEQEGRSFQFILMDWKMPGELNGLQTLKELHTMRGMGVLKGKTIPALIVSAYSQQDVADHAEFYSAFLSKPVTANVLLEAMRQAVSEQQTTERPPASVARHIPCFSEYTLLLVEDNALNREVAMAILDKTRIKILLASNGQEAIDQVGQAQVDLVFMDLQMPVMDGFEATRRIRAQYPALPIIALSAAVMDADREQARLAGANDHLAKPIEIHSVFNMLEKWLQADGDCTQSPLDASPAPQGVPDHSAVIDTARALRAFDGDQVLYQRALALFKEQLETEFKPLFGPLDGIEPSLKRRLLHTLKGLAATVGAQTLSAAAARLEVFIRRSEPIPESELHRFEQALHAVRNALAALDVAPAAPSPRRDPLETAETIAPILSELLRSLSTGELVDETVLVRVIDFIQAQGQWADADELRRLAHAFEHDQAAALLRSLAKRTGVERV</sequence>
<evidence type="ECO:0000256" key="7">
    <source>
        <dbReference type="ARBA" id="ARBA00022692"/>
    </source>
</evidence>
<dbReference type="PROSITE" id="PS50110">
    <property type="entry name" value="RESPONSE_REGULATORY"/>
    <property type="match status" value="2"/>
</dbReference>
<feature type="modified residue" description="4-aspartylphosphate" evidence="17">
    <location>
        <position position="971"/>
    </location>
</feature>
<evidence type="ECO:0000256" key="8">
    <source>
        <dbReference type="ARBA" id="ARBA00022741"/>
    </source>
</evidence>
<feature type="domain" description="PAC" evidence="21">
    <location>
        <begin position="90"/>
        <end position="140"/>
    </location>
</feature>
<comment type="catalytic activity">
    <reaction evidence="1">
        <text>ATP + protein L-histidine = ADP + protein N-phospho-L-histidine.</text>
        <dbReference type="EC" id="2.7.13.3"/>
    </reaction>
</comment>
<evidence type="ECO:0000256" key="5">
    <source>
        <dbReference type="ARBA" id="ARBA00022553"/>
    </source>
</evidence>
<evidence type="ECO:0000259" key="20">
    <source>
        <dbReference type="PROSITE" id="PS50112"/>
    </source>
</evidence>
<evidence type="ECO:0000313" key="23">
    <source>
        <dbReference type="EMBL" id="MTW20045.1"/>
    </source>
</evidence>
<dbReference type="Gene3D" id="3.30.565.10">
    <property type="entry name" value="Histidine kinase-like ATPase, C-terminal domain"/>
    <property type="match status" value="1"/>
</dbReference>
<evidence type="ECO:0000256" key="12">
    <source>
        <dbReference type="ARBA" id="ARBA00023012"/>
    </source>
</evidence>